<evidence type="ECO:0000256" key="1">
    <source>
        <dbReference type="SAM" id="MobiDB-lite"/>
    </source>
</evidence>
<keyword evidence="2" id="KW-0472">Membrane</keyword>
<dbReference type="SUPFAM" id="SSF54001">
    <property type="entry name" value="Cysteine proteinases"/>
    <property type="match status" value="1"/>
</dbReference>
<dbReference type="OrthoDB" id="9804023at2"/>
<feature type="domain" description="Transglutaminase-like" evidence="3">
    <location>
        <begin position="483"/>
        <end position="553"/>
    </location>
</feature>
<name>A0A1I3DBN2_9ACTN</name>
<feature type="transmembrane region" description="Helical" evidence="2">
    <location>
        <begin position="171"/>
        <end position="188"/>
    </location>
</feature>
<sequence>MKRDRASLGSGLRLALVAAATTWAATFSWRDFSESSSPYLGPLLVLGAVVAGTGALARWWRLPGPVVFLLQVALSGMLACLMLTGSPLPVGPAYAEFVNAFRDAVESANGYAAPVPDGVPGIHPLLVAGGLGCLLLVDLLACTLRRVPLAGLPLLSVYSVPVSLLDTSISWWVFAATAVGFMSLLYLHESEQVSRWGRPLGQQLENDTGLGVRAGAVRTSAGAIGGVATALALVVPLAIPTLDVTLFDFGNGPGGDNEITIKNPMADLQRDLKQGPDVPLIRITTDDPSPDHLRIAALTRFSQNEWSSGDREVPTDNLPNGAMPALEGVLPSVPRRTYDYRVNVTEGFDSTWLPTQAPISSIVARGDWRFDPKTMDFIAGPDEESVAGLDYAMTAVELDLQAAEMAASGSAVNEDNTEFLDLPTGVPSLVTNLALGVTDEAETKFEKAQALQRWFRVDGGFTYSIDESDEGNGVDELEAFLDEDGGRVGYCEQFAAAMAVMARVLEIPSRVAIGFLEPERVGAGVFEYSSRDLHAWPELYFPGAGWVLFEPTPSDRVREVPGYTTENVPAAPNPQIPSAGASEAVPDRTSESPSASATPEEDAAAADAGDDGSAFPWLRVLGIFVGLALLVAIALSPQLLRQRVRERRLAGGPELAWTELRAEARDLGLAWPRDRSPRETRDWLVTQLGGPEQDGVQRPPRGPELAPEAVAAIDRIVERLERLRYARGHAGAGVEASLAEDVTVCIAALRLGCVPRVRRTAHWWPRSLLRPERGSSSVPAPRTESLDSGVVEHVG</sequence>
<evidence type="ECO:0000313" key="4">
    <source>
        <dbReference type="EMBL" id="SFH83901.1"/>
    </source>
</evidence>
<dbReference type="RefSeq" id="WP_091110643.1">
    <property type="nucleotide sequence ID" value="NZ_BKAF01000004.1"/>
</dbReference>
<feature type="region of interest" description="Disordered" evidence="1">
    <location>
        <begin position="770"/>
        <end position="795"/>
    </location>
</feature>
<dbReference type="AlphaFoldDB" id="A0A1I3DBN2"/>
<feature type="transmembrane region" description="Helical" evidence="2">
    <location>
        <begin position="147"/>
        <end position="165"/>
    </location>
</feature>
<keyword evidence="5" id="KW-1185">Reference proteome</keyword>
<dbReference type="EMBL" id="FOQG01000002">
    <property type="protein sequence ID" value="SFH83901.1"/>
    <property type="molecule type" value="Genomic_DNA"/>
</dbReference>
<feature type="transmembrane region" description="Helical" evidence="2">
    <location>
        <begin position="121"/>
        <end position="140"/>
    </location>
</feature>
<proteinExistence type="predicted"/>
<evidence type="ECO:0000259" key="3">
    <source>
        <dbReference type="SMART" id="SM00460"/>
    </source>
</evidence>
<dbReference type="InterPro" id="IPR038765">
    <property type="entry name" value="Papain-like_cys_pep_sf"/>
</dbReference>
<feature type="transmembrane region" description="Helical" evidence="2">
    <location>
        <begin position="40"/>
        <end position="59"/>
    </location>
</feature>
<dbReference type="Proteomes" id="UP000198649">
    <property type="component" value="Unassembled WGS sequence"/>
</dbReference>
<evidence type="ECO:0000313" key="5">
    <source>
        <dbReference type="Proteomes" id="UP000198649"/>
    </source>
</evidence>
<dbReference type="SMART" id="SM00460">
    <property type="entry name" value="TGc"/>
    <property type="match status" value="1"/>
</dbReference>
<accession>A0A1I3DBN2</accession>
<dbReference type="InterPro" id="IPR052901">
    <property type="entry name" value="Bact_TGase-like"/>
</dbReference>
<gene>
    <name evidence="4" type="ORF">SAMN05216561_102427</name>
</gene>
<dbReference type="Pfam" id="PF11992">
    <property type="entry name" value="TgpA_N"/>
    <property type="match status" value="1"/>
</dbReference>
<evidence type="ECO:0000256" key="2">
    <source>
        <dbReference type="SAM" id="Phobius"/>
    </source>
</evidence>
<dbReference type="Pfam" id="PF01841">
    <property type="entry name" value="Transglut_core"/>
    <property type="match status" value="1"/>
</dbReference>
<keyword evidence="2" id="KW-1133">Transmembrane helix</keyword>
<protein>
    <submittedName>
        <fullName evidence="4">Transglutaminase-like superfamily protein</fullName>
    </submittedName>
</protein>
<dbReference type="STRING" id="1005945.SAMN05216561_102427"/>
<dbReference type="PANTHER" id="PTHR42736:SF1">
    <property type="entry name" value="PROTEIN-GLUTAMINE GAMMA-GLUTAMYLTRANSFERASE"/>
    <property type="match status" value="1"/>
</dbReference>
<feature type="transmembrane region" description="Helical" evidence="2">
    <location>
        <begin position="66"/>
        <end position="84"/>
    </location>
</feature>
<feature type="transmembrane region" description="Helical" evidence="2">
    <location>
        <begin position="617"/>
        <end position="640"/>
    </location>
</feature>
<feature type="compositionally biased region" description="Acidic residues" evidence="1">
    <location>
        <begin position="599"/>
        <end position="608"/>
    </location>
</feature>
<dbReference type="InterPro" id="IPR002931">
    <property type="entry name" value="Transglutaminase-like"/>
</dbReference>
<dbReference type="PANTHER" id="PTHR42736">
    <property type="entry name" value="PROTEIN-GLUTAMINE GAMMA-GLUTAMYLTRANSFERASE"/>
    <property type="match status" value="1"/>
</dbReference>
<organism evidence="4 5">
    <name type="scientific">Nocardioides psychrotolerans</name>
    <dbReference type="NCBI Taxonomy" id="1005945"/>
    <lineage>
        <taxon>Bacteria</taxon>
        <taxon>Bacillati</taxon>
        <taxon>Actinomycetota</taxon>
        <taxon>Actinomycetes</taxon>
        <taxon>Propionibacteriales</taxon>
        <taxon>Nocardioidaceae</taxon>
        <taxon>Nocardioides</taxon>
    </lineage>
</organism>
<dbReference type="InterPro" id="IPR021878">
    <property type="entry name" value="TgpA_N"/>
</dbReference>
<reference evidence="4 5" key="1">
    <citation type="submission" date="2016-10" db="EMBL/GenBank/DDBJ databases">
        <authorList>
            <person name="de Groot N.N."/>
        </authorList>
    </citation>
    <scope>NUCLEOTIDE SEQUENCE [LARGE SCALE GENOMIC DNA]</scope>
    <source>
        <strain evidence="4 5">CGMCC 1.11156</strain>
    </source>
</reference>
<dbReference type="Gene3D" id="3.10.620.30">
    <property type="match status" value="1"/>
</dbReference>
<feature type="region of interest" description="Disordered" evidence="1">
    <location>
        <begin position="558"/>
        <end position="608"/>
    </location>
</feature>
<feature type="transmembrane region" description="Helical" evidence="2">
    <location>
        <begin position="221"/>
        <end position="239"/>
    </location>
</feature>
<keyword evidence="2" id="KW-0812">Transmembrane</keyword>